<organism evidence="1 2">
    <name type="scientific">Rhizoctonia solani</name>
    <dbReference type="NCBI Taxonomy" id="456999"/>
    <lineage>
        <taxon>Eukaryota</taxon>
        <taxon>Fungi</taxon>
        <taxon>Dikarya</taxon>
        <taxon>Basidiomycota</taxon>
        <taxon>Agaricomycotina</taxon>
        <taxon>Agaricomycetes</taxon>
        <taxon>Cantharellales</taxon>
        <taxon>Ceratobasidiaceae</taxon>
        <taxon>Rhizoctonia</taxon>
    </lineage>
</organism>
<name>A0A8H3E679_9AGAM</name>
<protein>
    <submittedName>
        <fullName evidence="1">Uncharacterized protein</fullName>
    </submittedName>
</protein>
<gene>
    <name evidence="1" type="ORF">RDB_LOCUS159706</name>
</gene>
<evidence type="ECO:0000313" key="2">
    <source>
        <dbReference type="Proteomes" id="UP000663827"/>
    </source>
</evidence>
<reference evidence="1" key="1">
    <citation type="submission" date="2021-01" db="EMBL/GenBank/DDBJ databases">
        <authorList>
            <person name="Kaushik A."/>
        </authorList>
    </citation>
    <scope>NUCLEOTIDE SEQUENCE</scope>
    <source>
        <strain evidence="1">AG5</strain>
    </source>
</reference>
<feature type="non-terminal residue" evidence="1">
    <location>
        <position position="1"/>
    </location>
</feature>
<dbReference type="AlphaFoldDB" id="A0A8H3E679"/>
<comment type="caution">
    <text evidence="1">The sequence shown here is derived from an EMBL/GenBank/DDBJ whole genome shotgun (WGS) entry which is preliminary data.</text>
</comment>
<dbReference type="Proteomes" id="UP000663827">
    <property type="component" value="Unassembled WGS sequence"/>
</dbReference>
<sequence>MLGRLQMPIEKAIAEYVKLSEDVFKDRKWNGSTIYKGTKLRDALRTMVRETTGNEAEMMNKGEINNKCKSVVFAMARHNLNADSRRPPMTRVRKLRGPHPAVVETSSYEFR</sequence>
<evidence type="ECO:0000313" key="1">
    <source>
        <dbReference type="EMBL" id="CAE7215951.1"/>
    </source>
</evidence>
<dbReference type="EMBL" id="CAJNJQ010005018">
    <property type="protein sequence ID" value="CAE7215951.1"/>
    <property type="molecule type" value="Genomic_DNA"/>
</dbReference>
<accession>A0A8H3E679</accession>
<dbReference type="Gene3D" id="3.40.1090.10">
    <property type="entry name" value="Cytosolic phospholipase A2 catalytic domain"/>
    <property type="match status" value="1"/>
</dbReference>
<proteinExistence type="predicted"/>